<evidence type="ECO:0000313" key="2">
    <source>
        <dbReference type="Proteomes" id="UP000785679"/>
    </source>
</evidence>
<organism evidence="1 2">
    <name type="scientific">Halteria grandinella</name>
    <dbReference type="NCBI Taxonomy" id="5974"/>
    <lineage>
        <taxon>Eukaryota</taxon>
        <taxon>Sar</taxon>
        <taxon>Alveolata</taxon>
        <taxon>Ciliophora</taxon>
        <taxon>Intramacronucleata</taxon>
        <taxon>Spirotrichea</taxon>
        <taxon>Stichotrichia</taxon>
        <taxon>Sporadotrichida</taxon>
        <taxon>Halteriidae</taxon>
        <taxon>Halteria</taxon>
    </lineage>
</organism>
<protein>
    <submittedName>
        <fullName evidence="1">Uncharacterized protein</fullName>
    </submittedName>
</protein>
<evidence type="ECO:0000313" key="1">
    <source>
        <dbReference type="EMBL" id="TNV82221.1"/>
    </source>
</evidence>
<sequence length="262" mass="30290">MVTNFNACPLGLALADRLGANSKVILVSQDASDHQALPQNAFPFTARIQEEEDRNRLVAFLKQENMKVTKLIHNQPFMLKPTAKEEQFDDSDESASLREQQKRLQRVDELKDKIRTLVETPLFFNSDMLNHQLIAENARILQLIHKQHGLYSMLRASQLNQRKCLQKQLEQGMVGLSSFLPGLYEQEQAGYMQVGDSSAAAGQDHFEYLDLKMIAELIVDELLNEGVTDQREYVRRAEWNVYEHFEKTKAFKQPEFYKLIQM</sequence>
<dbReference type="AlphaFoldDB" id="A0A8J8T5F3"/>
<gene>
    <name evidence="1" type="ORF">FGO68_gene9449</name>
</gene>
<reference evidence="1" key="1">
    <citation type="submission" date="2019-06" db="EMBL/GenBank/DDBJ databases">
        <authorList>
            <person name="Zheng W."/>
        </authorList>
    </citation>
    <scope>NUCLEOTIDE SEQUENCE</scope>
    <source>
        <strain evidence="1">QDHG01</strain>
    </source>
</reference>
<proteinExistence type="predicted"/>
<dbReference type="Proteomes" id="UP000785679">
    <property type="component" value="Unassembled WGS sequence"/>
</dbReference>
<dbReference type="EMBL" id="RRYP01005226">
    <property type="protein sequence ID" value="TNV82221.1"/>
    <property type="molecule type" value="Genomic_DNA"/>
</dbReference>
<accession>A0A8J8T5F3</accession>
<dbReference type="OrthoDB" id="10495142at2759"/>
<comment type="caution">
    <text evidence="1">The sequence shown here is derived from an EMBL/GenBank/DDBJ whole genome shotgun (WGS) entry which is preliminary data.</text>
</comment>
<name>A0A8J8T5F3_HALGN</name>
<keyword evidence="2" id="KW-1185">Reference proteome</keyword>